<dbReference type="Proteomes" id="UP001446205">
    <property type="component" value="Unassembled WGS sequence"/>
</dbReference>
<evidence type="ECO:0000313" key="3">
    <source>
        <dbReference type="Proteomes" id="UP001446205"/>
    </source>
</evidence>
<gene>
    <name evidence="2" type="ORF">WOB96_03320</name>
</gene>
<dbReference type="RefSeq" id="WP_341369850.1">
    <property type="nucleotide sequence ID" value="NZ_JBBPCO010000002.1"/>
</dbReference>
<evidence type="ECO:0000313" key="2">
    <source>
        <dbReference type="EMBL" id="MEK8088785.1"/>
    </source>
</evidence>
<sequence length="113" mass="12677">MAINFAAIQAALKILKEAGPWINELRQAYVKRGASEPQAQAAAELTIVLEQLLEKKLEDVPRRQDLDRFRLELLREVAGLRRTETQKSTVLPLVLLGANLITIILLIVVLLKI</sequence>
<protein>
    <submittedName>
        <fullName evidence="2">Uncharacterized protein</fullName>
    </submittedName>
</protein>
<comment type="caution">
    <text evidence="2">The sequence shown here is derived from an EMBL/GenBank/DDBJ whole genome shotgun (WGS) entry which is preliminary data.</text>
</comment>
<feature type="transmembrane region" description="Helical" evidence="1">
    <location>
        <begin position="90"/>
        <end position="111"/>
    </location>
</feature>
<accession>A0ABU9D7T8</accession>
<keyword evidence="1" id="KW-1133">Transmembrane helix</keyword>
<dbReference type="EMBL" id="JBBPCO010000002">
    <property type="protein sequence ID" value="MEK8088785.1"/>
    <property type="molecule type" value="Genomic_DNA"/>
</dbReference>
<keyword evidence="1" id="KW-0812">Transmembrane</keyword>
<reference evidence="2 3" key="1">
    <citation type="submission" date="2024-04" db="EMBL/GenBank/DDBJ databases">
        <authorList>
            <person name="Abashina T."/>
            <person name="Shaikin A."/>
        </authorList>
    </citation>
    <scope>NUCLEOTIDE SEQUENCE [LARGE SCALE GENOMIC DNA]</scope>
    <source>
        <strain evidence="2 3">AAFK</strain>
    </source>
</reference>
<keyword evidence="1" id="KW-0472">Membrane</keyword>
<proteinExistence type="predicted"/>
<evidence type="ECO:0000256" key="1">
    <source>
        <dbReference type="SAM" id="Phobius"/>
    </source>
</evidence>
<name>A0ABU9D7T8_9PROT</name>
<organism evidence="2 3">
    <name type="scientific">Thermithiobacillus plumbiphilus</name>
    <dbReference type="NCBI Taxonomy" id="1729899"/>
    <lineage>
        <taxon>Bacteria</taxon>
        <taxon>Pseudomonadati</taxon>
        <taxon>Pseudomonadota</taxon>
        <taxon>Acidithiobacillia</taxon>
        <taxon>Acidithiobacillales</taxon>
        <taxon>Thermithiobacillaceae</taxon>
        <taxon>Thermithiobacillus</taxon>
    </lineage>
</organism>
<keyword evidence="3" id="KW-1185">Reference proteome</keyword>